<dbReference type="RefSeq" id="WP_011745768.1">
    <property type="nucleotide sequence ID" value="NC_008639.1"/>
</dbReference>
<dbReference type="OrthoDB" id="1495856at2"/>
<protein>
    <submittedName>
        <fullName evidence="1">Uncharacterized protein</fullName>
    </submittedName>
</protein>
<evidence type="ECO:0000313" key="2">
    <source>
        <dbReference type="Proteomes" id="UP000008701"/>
    </source>
</evidence>
<name>A1BHT5_CHLPD</name>
<sequence>MIKKISRTEAINDRLKKEEKVTTLDKKEHIDAIVLMNEQLDAVRREYRMKDRNSQNTAAQVILS</sequence>
<keyword evidence="2" id="KW-1185">Reference proteome</keyword>
<dbReference type="AlphaFoldDB" id="A1BHT5"/>
<dbReference type="Proteomes" id="UP000008701">
    <property type="component" value="Chromosome"/>
</dbReference>
<dbReference type="KEGG" id="cph:Cpha266_1948"/>
<proteinExistence type="predicted"/>
<gene>
    <name evidence="1" type="ordered locus">Cpha266_1948</name>
</gene>
<organism evidence="1 2">
    <name type="scientific">Chlorobium phaeobacteroides (strain DSM 266 / SMG 266 / 2430)</name>
    <dbReference type="NCBI Taxonomy" id="290317"/>
    <lineage>
        <taxon>Bacteria</taxon>
        <taxon>Pseudomonadati</taxon>
        <taxon>Chlorobiota</taxon>
        <taxon>Chlorobiia</taxon>
        <taxon>Chlorobiales</taxon>
        <taxon>Chlorobiaceae</taxon>
        <taxon>Chlorobium/Pelodictyon group</taxon>
        <taxon>Chlorobium</taxon>
    </lineage>
</organism>
<evidence type="ECO:0000313" key="1">
    <source>
        <dbReference type="EMBL" id="ABL65962.1"/>
    </source>
</evidence>
<reference evidence="1 2" key="1">
    <citation type="submission" date="2006-12" db="EMBL/GenBank/DDBJ databases">
        <title>Complete sequence of Chlorobium phaeobacteroides DSM 266.</title>
        <authorList>
            <consortium name="US DOE Joint Genome Institute"/>
            <person name="Copeland A."/>
            <person name="Lucas S."/>
            <person name="Lapidus A."/>
            <person name="Barry K."/>
            <person name="Detter J.C."/>
            <person name="Glavina del Rio T."/>
            <person name="Hammon N."/>
            <person name="Israni S."/>
            <person name="Pitluck S."/>
            <person name="Goltsman E."/>
            <person name="Schmutz J."/>
            <person name="Larimer F."/>
            <person name="Land M."/>
            <person name="Hauser L."/>
            <person name="Mikhailova N."/>
            <person name="Li T."/>
            <person name="Overmann J."/>
            <person name="Bryant D.A."/>
            <person name="Richardson P."/>
        </authorList>
    </citation>
    <scope>NUCLEOTIDE SEQUENCE [LARGE SCALE GENOMIC DNA]</scope>
    <source>
        <strain evidence="1 2">DSM 266</strain>
    </source>
</reference>
<accession>A1BHT5</accession>
<dbReference type="HOGENOM" id="CLU_2859541_0_0_10"/>
<dbReference type="EMBL" id="CP000492">
    <property type="protein sequence ID" value="ABL65962.1"/>
    <property type="molecule type" value="Genomic_DNA"/>
</dbReference>